<evidence type="ECO:0008006" key="3">
    <source>
        <dbReference type="Google" id="ProtNLM"/>
    </source>
</evidence>
<dbReference type="OrthoDB" id="9801954at2"/>
<evidence type="ECO:0000313" key="2">
    <source>
        <dbReference type="Proteomes" id="UP000381378"/>
    </source>
</evidence>
<accession>A0A5E7RN94</accession>
<name>A0A5E7RN94_PSEFL</name>
<evidence type="ECO:0000313" key="1">
    <source>
        <dbReference type="EMBL" id="VVP74787.1"/>
    </source>
</evidence>
<organism evidence="1 2">
    <name type="scientific">Pseudomonas fluorescens</name>
    <dbReference type="NCBI Taxonomy" id="294"/>
    <lineage>
        <taxon>Bacteria</taxon>
        <taxon>Pseudomonadati</taxon>
        <taxon>Pseudomonadota</taxon>
        <taxon>Gammaproteobacteria</taxon>
        <taxon>Pseudomonadales</taxon>
        <taxon>Pseudomonadaceae</taxon>
        <taxon>Pseudomonas</taxon>
    </lineage>
</organism>
<gene>
    <name evidence="1" type="ORF">PS928_00149</name>
</gene>
<dbReference type="RefSeq" id="WP_150785410.1">
    <property type="nucleotide sequence ID" value="NZ_CABVJF010000001.1"/>
</dbReference>
<sequence>MLVYTSITKSYLPKARVLAKSVKKFHPDWTFVLLYSDDLPVGFDLATEPFDEVLTIENLGIPNWKRWAFGHTVVELCTAVKGTAAEVMAQRPNVDKIMYLDPDIKVFNSLTVLDELLDKHEILLTPHLLDMESDVASICDNELSALKHGVYNLGFFAACTHGQGLDFIQWWANRLRLFCRDDIPAGIFTDQRWCDLAPAFFSGLHIVRDRGCNVATWNIAHRPLSKDADGNFLVAGTPLRFYHFTGYDSGAGFGMLARYASSQAVAQELWDIYAKDIKAEGQGDAVLKGWCFGQFDNGESIPAQARRLYQQRVDVQKVFPFPYSSEEPSYFSWWKAETNSGLTQPADGGISTPSIGNLIAQSLMSRKVGMQNFRTVVRIIKRDGVVGFIKKIIAR</sequence>
<dbReference type="EMBL" id="CABVJF010000001">
    <property type="protein sequence ID" value="VVP74787.1"/>
    <property type="molecule type" value="Genomic_DNA"/>
</dbReference>
<dbReference type="Gene3D" id="3.90.550.10">
    <property type="entry name" value="Spore Coat Polysaccharide Biosynthesis Protein SpsA, Chain A"/>
    <property type="match status" value="1"/>
</dbReference>
<dbReference type="SUPFAM" id="SSF53448">
    <property type="entry name" value="Nucleotide-diphospho-sugar transferases"/>
    <property type="match status" value="1"/>
</dbReference>
<reference evidence="1 2" key="1">
    <citation type="submission" date="2019-09" db="EMBL/GenBank/DDBJ databases">
        <authorList>
            <person name="Chandra G."/>
            <person name="Truman W A."/>
        </authorList>
    </citation>
    <scope>NUCLEOTIDE SEQUENCE [LARGE SCALE GENOMIC DNA]</scope>
    <source>
        <strain evidence="1">PS928</strain>
    </source>
</reference>
<protein>
    <recommendedName>
        <fullName evidence="3">Glycosyl transferase</fullName>
    </recommendedName>
</protein>
<dbReference type="InterPro" id="IPR029044">
    <property type="entry name" value="Nucleotide-diphossugar_trans"/>
</dbReference>
<proteinExistence type="predicted"/>
<dbReference type="AlphaFoldDB" id="A0A5E7RN94"/>
<dbReference type="Proteomes" id="UP000381378">
    <property type="component" value="Unassembled WGS sequence"/>
</dbReference>